<dbReference type="Proteomes" id="UP001146793">
    <property type="component" value="Unassembled WGS sequence"/>
</dbReference>
<feature type="transmembrane region" description="Helical" evidence="3">
    <location>
        <begin position="87"/>
        <end position="107"/>
    </location>
</feature>
<evidence type="ECO:0000256" key="2">
    <source>
        <dbReference type="SAM" id="MobiDB-lite"/>
    </source>
</evidence>
<proteinExistence type="predicted"/>
<dbReference type="AlphaFoldDB" id="A0AAV7YYT0"/>
<name>A0AAV7YYT0_9EUKA</name>
<protein>
    <submittedName>
        <fullName evidence="4">Uncharacterized protein</fullName>
    </submittedName>
</protein>
<evidence type="ECO:0000256" key="3">
    <source>
        <dbReference type="SAM" id="Phobius"/>
    </source>
</evidence>
<gene>
    <name evidence="4" type="ORF">M0812_21475</name>
</gene>
<organism evidence="4 5">
    <name type="scientific">Anaeramoeba flamelloides</name>
    <dbReference type="NCBI Taxonomy" id="1746091"/>
    <lineage>
        <taxon>Eukaryota</taxon>
        <taxon>Metamonada</taxon>
        <taxon>Anaeramoebidae</taxon>
        <taxon>Anaeramoeba</taxon>
    </lineage>
</organism>
<keyword evidence="1" id="KW-0175">Coiled coil</keyword>
<sequence length="118" mass="14078">MRKRQYLSNFSKEDARTIESILHCKVEADHTNEELRNQLEEIKTHNQNFENLLAKHLPSISNGTSSNGKTNDRPRSKNFVKNQKKGIWNFFLKLLFVLLIIICFLLLTREKMFYKKMY</sequence>
<dbReference type="EMBL" id="JANTQA010000047">
    <property type="protein sequence ID" value="KAJ3432534.1"/>
    <property type="molecule type" value="Genomic_DNA"/>
</dbReference>
<reference evidence="4" key="1">
    <citation type="submission" date="2022-08" db="EMBL/GenBank/DDBJ databases">
        <title>Novel sulphate-reducing endosymbionts in the free-living metamonad Anaeramoeba.</title>
        <authorList>
            <person name="Jerlstrom-Hultqvist J."/>
            <person name="Cepicka I."/>
            <person name="Gallot-Lavallee L."/>
            <person name="Salas-Leiva D."/>
            <person name="Curtis B.A."/>
            <person name="Zahonova K."/>
            <person name="Pipaliya S."/>
            <person name="Dacks J."/>
            <person name="Roger A.J."/>
        </authorList>
    </citation>
    <scope>NUCLEOTIDE SEQUENCE</scope>
    <source>
        <strain evidence="4">Busselton2</strain>
    </source>
</reference>
<comment type="caution">
    <text evidence="4">The sequence shown here is derived from an EMBL/GenBank/DDBJ whole genome shotgun (WGS) entry which is preliminary data.</text>
</comment>
<accession>A0AAV7YYT0</accession>
<evidence type="ECO:0000313" key="4">
    <source>
        <dbReference type="EMBL" id="KAJ3432534.1"/>
    </source>
</evidence>
<keyword evidence="3" id="KW-0472">Membrane</keyword>
<feature type="compositionally biased region" description="Polar residues" evidence="2">
    <location>
        <begin position="59"/>
        <end position="69"/>
    </location>
</feature>
<feature type="coiled-coil region" evidence="1">
    <location>
        <begin position="25"/>
        <end position="55"/>
    </location>
</feature>
<evidence type="ECO:0000313" key="5">
    <source>
        <dbReference type="Proteomes" id="UP001146793"/>
    </source>
</evidence>
<evidence type="ECO:0000256" key="1">
    <source>
        <dbReference type="SAM" id="Coils"/>
    </source>
</evidence>
<keyword evidence="3" id="KW-0812">Transmembrane</keyword>
<keyword evidence="3" id="KW-1133">Transmembrane helix</keyword>
<feature type="region of interest" description="Disordered" evidence="2">
    <location>
        <begin position="57"/>
        <end position="78"/>
    </location>
</feature>